<accession>A0A078ALG9</accession>
<name>A0A078ALG9_STYLE</name>
<dbReference type="AlphaFoldDB" id="A0A078ALG9"/>
<evidence type="ECO:0000313" key="2">
    <source>
        <dbReference type="Proteomes" id="UP000039865"/>
    </source>
</evidence>
<organism evidence="1 2">
    <name type="scientific">Stylonychia lemnae</name>
    <name type="common">Ciliate</name>
    <dbReference type="NCBI Taxonomy" id="5949"/>
    <lineage>
        <taxon>Eukaryota</taxon>
        <taxon>Sar</taxon>
        <taxon>Alveolata</taxon>
        <taxon>Ciliophora</taxon>
        <taxon>Intramacronucleata</taxon>
        <taxon>Spirotrichea</taxon>
        <taxon>Stichotrichia</taxon>
        <taxon>Sporadotrichida</taxon>
        <taxon>Oxytrichidae</taxon>
        <taxon>Stylonychinae</taxon>
        <taxon>Stylonychia</taxon>
    </lineage>
</organism>
<dbReference type="EMBL" id="CCKQ01011636">
    <property type="protein sequence ID" value="CDW83205.1"/>
    <property type="molecule type" value="Genomic_DNA"/>
</dbReference>
<sequence>MTSTLDNSVINQPHQVSQIFKNQSQIIHNLQVKDALYKQQILVSSTEYQHQLQKLSDMHLHLKQLQNHRERDCKALITQEQLINELRAKIQQSKNDKNGGDASIIKSESKFNMQMNDNKPKSVKELTKENDKISQNLNQLVKVNFETENGIMFKFESLNQVLSSLLQLQDQNDPKVSQLLLKQLSLFKTRLVDKDQELRSYVEQNLADNQTLRESIGQMKQELNELKEECLVDDIKIYEFERNLENTKINREVSKTWEKERALERGGEEEAQKIEEDYDIKRSKDKAEDILSRMRNKIENASKLVSVSE</sequence>
<keyword evidence="2" id="KW-1185">Reference proteome</keyword>
<dbReference type="InParanoid" id="A0A078ALG9"/>
<evidence type="ECO:0000313" key="1">
    <source>
        <dbReference type="EMBL" id="CDW83205.1"/>
    </source>
</evidence>
<gene>
    <name evidence="1" type="primary">Contig16290.g17353</name>
    <name evidence="1" type="ORF">STYLEM_12247</name>
</gene>
<dbReference type="Proteomes" id="UP000039865">
    <property type="component" value="Unassembled WGS sequence"/>
</dbReference>
<reference evidence="1 2" key="1">
    <citation type="submission" date="2014-06" db="EMBL/GenBank/DDBJ databases">
        <authorList>
            <person name="Swart Estienne"/>
        </authorList>
    </citation>
    <scope>NUCLEOTIDE SEQUENCE [LARGE SCALE GENOMIC DNA]</scope>
    <source>
        <strain evidence="1 2">130c</strain>
    </source>
</reference>
<proteinExistence type="predicted"/>
<protein>
    <submittedName>
        <fullName evidence="1">Uncharacterized protein</fullName>
    </submittedName>
</protein>